<dbReference type="Pfam" id="PF00111">
    <property type="entry name" value="Fer2"/>
    <property type="match status" value="1"/>
</dbReference>
<dbReference type="Gene3D" id="3.10.20.30">
    <property type="match status" value="1"/>
</dbReference>
<dbReference type="InterPro" id="IPR012675">
    <property type="entry name" value="Beta-grasp_dom_sf"/>
</dbReference>
<keyword evidence="1" id="KW-0830">Ubiquinone</keyword>
<dbReference type="SUPFAM" id="SSF54292">
    <property type="entry name" value="2Fe-2S ferredoxin-like"/>
    <property type="match status" value="1"/>
</dbReference>
<proteinExistence type="predicted"/>
<dbReference type="AlphaFoldDB" id="A0A4U1BR52"/>
<dbReference type="GO" id="GO:0051537">
    <property type="term" value="F:2 iron, 2 sulfur cluster binding"/>
    <property type="evidence" value="ECO:0007669"/>
    <property type="project" value="InterPro"/>
</dbReference>
<feature type="domain" description="2Fe-2S ferredoxin-type" evidence="2">
    <location>
        <begin position="28"/>
        <end position="85"/>
    </location>
</feature>
<name>A0A4U1BR52_9GAMM</name>
<comment type="caution">
    <text evidence="3">The sequence shown here is derived from an EMBL/GenBank/DDBJ whole genome shotgun (WGS) entry which is preliminary data.</text>
</comment>
<gene>
    <name evidence="3" type="ORF">FCL42_04445</name>
</gene>
<evidence type="ECO:0000259" key="2">
    <source>
        <dbReference type="Pfam" id="PF00111"/>
    </source>
</evidence>
<dbReference type="RefSeq" id="WP_136862172.1">
    <property type="nucleotide sequence ID" value="NZ_SWCJ01000002.1"/>
</dbReference>
<evidence type="ECO:0000313" key="3">
    <source>
        <dbReference type="EMBL" id="TKB57527.1"/>
    </source>
</evidence>
<organism evidence="3 4">
    <name type="scientific">Ferrimonas aestuarii</name>
    <dbReference type="NCBI Taxonomy" id="2569539"/>
    <lineage>
        <taxon>Bacteria</taxon>
        <taxon>Pseudomonadati</taxon>
        <taxon>Pseudomonadota</taxon>
        <taxon>Gammaproteobacteria</taxon>
        <taxon>Alteromonadales</taxon>
        <taxon>Ferrimonadaceae</taxon>
        <taxon>Ferrimonas</taxon>
    </lineage>
</organism>
<sequence>MKCSTRSCLSLSCKPVITLACGTTLQADGPTLLHSLSPIGHYSECRNGYCGACKTTKLSGDVKYLKTPMAFLKPGEILPCCCQATTNIKLDLHLSGSASSAATSGEIIDEPS</sequence>
<accession>A0A4U1BR52</accession>
<dbReference type="PROSITE" id="PS00197">
    <property type="entry name" value="2FE2S_FER_1"/>
    <property type="match status" value="1"/>
</dbReference>
<dbReference type="EMBL" id="SWCJ01000002">
    <property type="protein sequence ID" value="TKB57527.1"/>
    <property type="molecule type" value="Genomic_DNA"/>
</dbReference>
<reference evidence="3 4" key="1">
    <citation type="submission" date="2019-04" db="EMBL/GenBank/DDBJ databases">
        <authorList>
            <person name="Hwang J.C."/>
        </authorList>
    </citation>
    <scope>NUCLEOTIDE SEQUENCE [LARGE SCALE GENOMIC DNA]</scope>
    <source>
        <strain evidence="3 4">IMCC35002</strain>
    </source>
</reference>
<evidence type="ECO:0000256" key="1">
    <source>
        <dbReference type="ARBA" id="ARBA00023075"/>
    </source>
</evidence>
<protein>
    <submittedName>
        <fullName evidence="3">2Fe-2S iron-sulfur cluster binding domain-containing protein</fullName>
    </submittedName>
</protein>
<dbReference type="CDD" id="cd00207">
    <property type="entry name" value="fer2"/>
    <property type="match status" value="1"/>
</dbReference>
<evidence type="ECO:0000313" key="4">
    <source>
        <dbReference type="Proteomes" id="UP000305675"/>
    </source>
</evidence>
<dbReference type="InterPro" id="IPR036010">
    <property type="entry name" value="2Fe-2S_ferredoxin-like_sf"/>
</dbReference>
<dbReference type="Proteomes" id="UP000305675">
    <property type="component" value="Unassembled WGS sequence"/>
</dbReference>
<dbReference type="InterPro" id="IPR006058">
    <property type="entry name" value="2Fe2S_fd_BS"/>
</dbReference>
<dbReference type="InterPro" id="IPR001041">
    <property type="entry name" value="2Fe-2S_ferredoxin-type"/>
</dbReference>
<keyword evidence="4" id="KW-1185">Reference proteome</keyword>
<dbReference type="OrthoDB" id="9796486at2"/>